<evidence type="ECO:0000313" key="2">
    <source>
        <dbReference type="EMBL" id="SFS55565.1"/>
    </source>
</evidence>
<name>A0A1I6QSX1_9EURY</name>
<dbReference type="EMBL" id="FOZS01000001">
    <property type="protein sequence ID" value="SFS55565.1"/>
    <property type="molecule type" value="Genomic_DNA"/>
</dbReference>
<feature type="compositionally biased region" description="Acidic residues" evidence="1">
    <location>
        <begin position="154"/>
        <end position="186"/>
    </location>
</feature>
<dbReference type="Proteomes" id="UP000199199">
    <property type="component" value="Unassembled WGS sequence"/>
</dbReference>
<evidence type="ECO:0008006" key="4">
    <source>
        <dbReference type="Google" id="ProtNLM"/>
    </source>
</evidence>
<dbReference type="OrthoDB" id="206502at2157"/>
<feature type="region of interest" description="Disordered" evidence="1">
    <location>
        <begin position="131"/>
        <end position="186"/>
    </location>
</feature>
<proteinExistence type="predicted"/>
<evidence type="ECO:0000313" key="3">
    <source>
        <dbReference type="Proteomes" id="UP000199199"/>
    </source>
</evidence>
<dbReference type="AlphaFoldDB" id="A0A1I6QSX1"/>
<dbReference type="RefSeq" id="WP_092903165.1">
    <property type="nucleotide sequence ID" value="NZ_FOZS01000001.1"/>
</dbReference>
<gene>
    <name evidence="2" type="ORF">SAMN04488556_1527</name>
</gene>
<feature type="region of interest" description="Disordered" evidence="1">
    <location>
        <begin position="72"/>
        <end position="110"/>
    </location>
</feature>
<evidence type="ECO:0000256" key="1">
    <source>
        <dbReference type="SAM" id="MobiDB-lite"/>
    </source>
</evidence>
<keyword evidence="3" id="KW-1185">Reference proteome</keyword>
<organism evidence="2 3">
    <name type="scientific">Halostagnicola kamekurae</name>
    <dbReference type="NCBI Taxonomy" id="619731"/>
    <lineage>
        <taxon>Archaea</taxon>
        <taxon>Methanobacteriati</taxon>
        <taxon>Methanobacteriota</taxon>
        <taxon>Stenosarchaea group</taxon>
        <taxon>Halobacteria</taxon>
        <taxon>Halobacteriales</taxon>
        <taxon>Natrialbaceae</taxon>
        <taxon>Halostagnicola</taxon>
    </lineage>
</organism>
<feature type="compositionally biased region" description="Acidic residues" evidence="1">
    <location>
        <begin position="136"/>
        <end position="147"/>
    </location>
</feature>
<feature type="compositionally biased region" description="Acidic residues" evidence="1">
    <location>
        <begin position="72"/>
        <end position="106"/>
    </location>
</feature>
<sequence>MPEMEHGDDTLSTLLVKEAVSRGMQSPMREPILEAVEESEGSGSMGGRALPLAGGLLGLGVAIGYLLGSGELDTDDTPLEDVETPDALEEAVEDSGEPMAEMETDETGGSSRLLRVGLLIVGVVGLELLRRRRSGEDEEWEPIEEFEPATSATFDDEGEDEQADEDEDETAADEDAEVQADEEIEE</sequence>
<reference evidence="3" key="1">
    <citation type="submission" date="2016-10" db="EMBL/GenBank/DDBJ databases">
        <authorList>
            <person name="Varghese N."/>
            <person name="Submissions S."/>
        </authorList>
    </citation>
    <scope>NUCLEOTIDE SEQUENCE [LARGE SCALE GENOMIC DNA]</scope>
    <source>
        <strain evidence="3">DSM 22427</strain>
    </source>
</reference>
<protein>
    <recommendedName>
        <fullName evidence="4">MYXO-CTERM domain-containing protein</fullName>
    </recommendedName>
</protein>
<accession>A0A1I6QSX1</accession>